<reference evidence="1 2" key="1">
    <citation type="journal article" date="2001" name="Nucleic Acids Res.">
        <title>The complete genome sequence of the murine respiratory pathogen Mycoplasma pulmonis.</title>
        <authorList>
            <person name="Chambaud I."/>
            <person name="Heilig R."/>
            <person name="Ferris S."/>
            <person name="Barbe V."/>
            <person name="Samson D."/>
            <person name="Galisson F."/>
            <person name="Moszer I."/>
            <person name="Dybvig K."/>
            <person name="Wroblewski H."/>
            <person name="Viari A."/>
            <person name="Rocha E.P.C."/>
            <person name="Blanchard A."/>
        </authorList>
    </citation>
    <scope>NUCLEOTIDE SEQUENCE [LARGE SCALE GENOMIC DNA]</scope>
    <source>
        <strain evidence="1 2">UAB CTIP</strain>
    </source>
</reference>
<sequence>MRKEIKLFETFAGIGSQYQALKNISKKLNFKAVSLGAVEWYIDAIISYQIIHYGKMEIEKNLTKNQMNERLKNFILSADSKAPVKANYFLKMNEEKLRKIFPYLNSFLNNVVPKINSHTHTHTHTH</sequence>
<dbReference type="PIR" id="D90517">
    <property type="entry name" value="D90517"/>
</dbReference>
<dbReference type="RefSeq" id="WP_010924848.1">
    <property type="nucleotide sequence ID" value="NC_002771.1"/>
</dbReference>
<accession>Q98RG5</accession>
<gene>
    <name evidence="1" type="ordered locus">MYPU_0440</name>
</gene>
<protein>
    <submittedName>
        <fullName evidence="1">CPG DNA METHYLASE (CYTOSINE-SPECIFIC METHYLTRANSFERASE)</fullName>
        <ecNumber evidence="1">2.1.1.73</ecNumber>
    </submittedName>
</protein>
<dbReference type="Proteomes" id="UP000000528">
    <property type="component" value="Chromosome"/>
</dbReference>
<keyword evidence="1" id="KW-0489">Methyltransferase</keyword>
<dbReference type="STRING" id="272635.gene:17576623"/>
<dbReference type="GO" id="GO:0008168">
    <property type="term" value="F:methyltransferase activity"/>
    <property type="evidence" value="ECO:0007669"/>
    <property type="project" value="UniProtKB-KW"/>
</dbReference>
<dbReference type="KEGG" id="mpu:MYPU_0440"/>
<dbReference type="REBASE" id="6049">
    <property type="entry name" value="M.MpuCORF430P"/>
</dbReference>
<dbReference type="GO" id="GO:0032259">
    <property type="term" value="P:methylation"/>
    <property type="evidence" value="ECO:0007669"/>
    <property type="project" value="UniProtKB-KW"/>
</dbReference>
<dbReference type="eggNOG" id="ENOG5031YW9">
    <property type="taxonomic scope" value="Bacteria"/>
</dbReference>
<dbReference type="HOGENOM" id="CLU_151896_0_0_14"/>
<dbReference type="InterPro" id="IPR029063">
    <property type="entry name" value="SAM-dependent_MTases_sf"/>
</dbReference>
<dbReference type="NCBIfam" id="NF045953">
    <property type="entry name" value="DCM_methyl_Nterm"/>
    <property type="match status" value="1"/>
</dbReference>
<dbReference type="AlphaFoldDB" id="Q98RG5"/>
<keyword evidence="2" id="KW-1185">Reference proteome</keyword>
<name>Q98RG5_MYCPU</name>
<organism evidence="2">
    <name type="scientific">Mycoplasmopsis pulmonis (strain UAB CTIP)</name>
    <name type="common">Mycoplasma pulmonis</name>
    <dbReference type="NCBI Taxonomy" id="272635"/>
    <lineage>
        <taxon>Bacteria</taxon>
        <taxon>Bacillati</taxon>
        <taxon>Mycoplasmatota</taxon>
        <taxon>Mycoplasmoidales</taxon>
        <taxon>Metamycoplasmataceae</taxon>
        <taxon>Mycoplasmopsis</taxon>
    </lineage>
</organism>
<evidence type="ECO:0000313" key="2">
    <source>
        <dbReference type="Proteomes" id="UP000000528"/>
    </source>
</evidence>
<dbReference type="EMBL" id="AL445563">
    <property type="protein sequence ID" value="CAC13217.1"/>
    <property type="molecule type" value="Genomic_DNA"/>
</dbReference>
<dbReference type="Gene3D" id="3.40.50.150">
    <property type="entry name" value="Vaccinia Virus protein VP39"/>
    <property type="match status" value="1"/>
</dbReference>
<evidence type="ECO:0000313" key="1">
    <source>
        <dbReference type="EMBL" id="CAC13217.1"/>
    </source>
</evidence>
<keyword evidence="1" id="KW-0808">Transferase</keyword>
<proteinExistence type="predicted"/>
<dbReference type="EC" id="2.1.1.73" evidence="1"/>